<keyword evidence="5 10" id="KW-0732">Signal</keyword>
<evidence type="ECO:0000256" key="2">
    <source>
        <dbReference type="ARBA" id="ARBA00013091"/>
    </source>
</evidence>
<evidence type="ECO:0000256" key="10">
    <source>
        <dbReference type="SAM" id="SignalP"/>
    </source>
</evidence>
<feature type="signal peptide" evidence="10">
    <location>
        <begin position="1"/>
        <end position="18"/>
    </location>
</feature>
<keyword evidence="8" id="KW-0624">Polysaccharide degradation</keyword>
<dbReference type="PANTHER" id="PTHR38050">
    <property type="match status" value="1"/>
</dbReference>
<evidence type="ECO:0000256" key="4">
    <source>
        <dbReference type="ARBA" id="ARBA00022651"/>
    </source>
</evidence>
<comment type="catalytic activity">
    <reaction evidence="9">
        <text>feruloyl-polysaccharide + H2O = ferulate + polysaccharide.</text>
        <dbReference type="EC" id="3.1.1.73"/>
    </reaction>
</comment>
<evidence type="ECO:0000313" key="11">
    <source>
        <dbReference type="EMBL" id="KAK1751518.1"/>
    </source>
</evidence>
<evidence type="ECO:0000256" key="7">
    <source>
        <dbReference type="ARBA" id="ARBA00023277"/>
    </source>
</evidence>
<dbReference type="EC" id="3.1.1.73" evidence="2"/>
<accession>A0AAJ0B6W6</accession>
<evidence type="ECO:0000256" key="9">
    <source>
        <dbReference type="ARBA" id="ARBA00034075"/>
    </source>
</evidence>
<proteinExistence type="predicted"/>
<sequence>MKTSQILSLALGISLASAAKPSSGCGKTPTLTAGNHTLTVNAKERWYLLNLPETYDHTHPYRLIFTLHAMGGSSSMVAAGQGGYLPWYGMPALVTDSVGAIYVAPNGLDRGWANKGGEDVTLISDILTAVKADLCVDENLVFSVGFSYGASMSYALACSMAHSFRAVAMQSGGNMSGCVGGTDPIAIYGEHGVDGDLNITTARHIRDQFVANNGCTPQEARSPAVGSGTHTKTVYQGCKEGYPVTWIEYDGGHTPQPRDKGANKTFAADETWQFFSQFK</sequence>
<dbReference type="GO" id="GO:0045493">
    <property type="term" value="P:xylan catabolic process"/>
    <property type="evidence" value="ECO:0007669"/>
    <property type="project" value="UniProtKB-KW"/>
</dbReference>
<reference evidence="11" key="1">
    <citation type="submission" date="2023-06" db="EMBL/GenBank/DDBJ databases">
        <title>Genome-scale phylogeny and comparative genomics of the fungal order Sordariales.</title>
        <authorList>
            <consortium name="Lawrence Berkeley National Laboratory"/>
            <person name="Hensen N."/>
            <person name="Bonometti L."/>
            <person name="Westerberg I."/>
            <person name="Brannstrom I.O."/>
            <person name="Guillou S."/>
            <person name="Cros-Aarteil S."/>
            <person name="Calhoun S."/>
            <person name="Haridas S."/>
            <person name="Kuo A."/>
            <person name="Mondo S."/>
            <person name="Pangilinan J."/>
            <person name="Riley R."/>
            <person name="Labutti K."/>
            <person name="Andreopoulos B."/>
            <person name="Lipzen A."/>
            <person name="Chen C."/>
            <person name="Yanf M."/>
            <person name="Daum C."/>
            <person name="Ng V."/>
            <person name="Clum A."/>
            <person name="Steindorff A."/>
            <person name="Ohm R."/>
            <person name="Martin F."/>
            <person name="Silar P."/>
            <person name="Natvig D."/>
            <person name="Lalanne C."/>
            <person name="Gautier V."/>
            <person name="Ament-Velasquez S.L."/>
            <person name="Kruys A."/>
            <person name="Hutchinson M.I."/>
            <person name="Powell A.J."/>
            <person name="Barry K."/>
            <person name="Miller A.N."/>
            <person name="Grigoriev I.V."/>
            <person name="Debuchy R."/>
            <person name="Gladieux P."/>
            <person name="Thoren M.H."/>
            <person name="Johannesson H."/>
        </authorList>
    </citation>
    <scope>NUCLEOTIDE SEQUENCE</scope>
    <source>
        <strain evidence="11">PSN4</strain>
    </source>
</reference>
<evidence type="ECO:0000256" key="3">
    <source>
        <dbReference type="ARBA" id="ARBA00022525"/>
    </source>
</evidence>
<evidence type="ECO:0000256" key="1">
    <source>
        <dbReference type="ARBA" id="ARBA00004613"/>
    </source>
</evidence>
<dbReference type="AlphaFoldDB" id="A0AAJ0B6W6"/>
<name>A0AAJ0B6W6_9PEZI</name>
<protein>
    <recommendedName>
        <fullName evidence="2">feruloyl esterase</fullName>
        <ecNumber evidence="2">3.1.1.73</ecNumber>
    </recommendedName>
</protein>
<gene>
    <name evidence="11" type="ORF">QBC47DRAFT_307858</name>
</gene>
<feature type="chain" id="PRO_5042485917" description="feruloyl esterase" evidence="10">
    <location>
        <begin position="19"/>
        <end position="279"/>
    </location>
</feature>
<dbReference type="GO" id="GO:0030600">
    <property type="term" value="F:feruloyl esterase activity"/>
    <property type="evidence" value="ECO:0007669"/>
    <property type="project" value="UniProtKB-EC"/>
</dbReference>
<dbReference type="Proteomes" id="UP001239445">
    <property type="component" value="Unassembled WGS sequence"/>
</dbReference>
<comment type="subcellular location">
    <subcellularLocation>
        <location evidence="1">Secreted</location>
    </subcellularLocation>
</comment>
<keyword evidence="4" id="KW-0858">Xylan degradation</keyword>
<dbReference type="PANTHER" id="PTHR38050:SF3">
    <property type="entry name" value="FERULOYL ESTERASE D"/>
    <property type="match status" value="1"/>
</dbReference>
<dbReference type="InterPro" id="IPR029058">
    <property type="entry name" value="AB_hydrolase_fold"/>
</dbReference>
<evidence type="ECO:0000256" key="5">
    <source>
        <dbReference type="ARBA" id="ARBA00022729"/>
    </source>
</evidence>
<dbReference type="InterPro" id="IPR043595">
    <property type="entry name" value="FaeB/C/D"/>
</dbReference>
<keyword evidence="12" id="KW-1185">Reference proteome</keyword>
<keyword evidence="6" id="KW-0378">Hydrolase</keyword>
<evidence type="ECO:0000256" key="6">
    <source>
        <dbReference type="ARBA" id="ARBA00022801"/>
    </source>
</evidence>
<keyword evidence="3" id="KW-0964">Secreted</keyword>
<dbReference type="SUPFAM" id="SSF53474">
    <property type="entry name" value="alpha/beta-Hydrolases"/>
    <property type="match status" value="1"/>
</dbReference>
<evidence type="ECO:0000256" key="8">
    <source>
        <dbReference type="ARBA" id="ARBA00023326"/>
    </source>
</evidence>
<keyword evidence="7" id="KW-0119">Carbohydrate metabolism</keyword>
<comment type="caution">
    <text evidence="11">The sequence shown here is derived from an EMBL/GenBank/DDBJ whole genome shotgun (WGS) entry which is preliminary data.</text>
</comment>
<dbReference type="Gene3D" id="3.40.50.1820">
    <property type="entry name" value="alpha/beta hydrolase"/>
    <property type="match status" value="1"/>
</dbReference>
<dbReference type="GO" id="GO:0005576">
    <property type="term" value="C:extracellular region"/>
    <property type="evidence" value="ECO:0007669"/>
    <property type="project" value="UniProtKB-SubCell"/>
</dbReference>
<evidence type="ECO:0000313" key="12">
    <source>
        <dbReference type="Proteomes" id="UP001239445"/>
    </source>
</evidence>
<organism evidence="11 12">
    <name type="scientific">Echria macrotheca</name>
    <dbReference type="NCBI Taxonomy" id="438768"/>
    <lineage>
        <taxon>Eukaryota</taxon>
        <taxon>Fungi</taxon>
        <taxon>Dikarya</taxon>
        <taxon>Ascomycota</taxon>
        <taxon>Pezizomycotina</taxon>
        <taxon>Sordariomycetes</taxon>
        <taxon>Sordariomycetidae</taxon>
        <taxon>Sordariales</taxon>
        <taxon>Schizotheciaceae</taxon>
        <taxon>Echria</taxon>
    </lineage>
</organism>
<dbReference type="EMBL" id="MU839842">
    <property type="protein sequence ID" value="KAK1751518.1"/>
    <property type="molecule type" value="Genomic_DNA"/>
</dbReference>